<dbReference type="RefSeq" id="WP_382422297.1">
    <property type="nucleotide sequence ID" value="NZ_JBHSCW010000004.1"/>
</dbReference>
<organism evidence="3 4">
    <name type="scientific">Fodinicurvata halophila</name>
    <dbReference type="NCBI Taxonomy" id="1419723"/>
    <lineage>
        <taxon>Bacteria</taxon>
        <taxon>Pseudomonadati</taxon>
        <taxon>Pseudomonadota</taxon>
        <taxon>Alphaproteobacteria</taxon>
        <taxon>Rhodospirillales</taxon>
        <taxon>Rhodovibrionaceae</taxon>
        <taxon>Fodinicurvata</taxon>
    </lineage>
</organism>
<feature type="chain" id="PRO_5046163381" evidence="2">
    <location>
        <begin position="23"/>
        <end position="248"/>
    </location>
</feature>
<name>A0ABV8UKY8_9PROT</name>
<protein>
    <submittedName>
        <fullName evidence="3">TIGR02186 family protein</fullName>
    </submittedName>
</protein>
<reference evidence="4" key="1">
    <citation type="journal article" date="2019" name="Int. J. Syst. Evol. Microbiol.">
        <title>The Global Catalogue of Microorganisms (GCM) 10K type strain sequencing project: providing services to taxonomists for standard genome sequencing and annotation.</title>
        <authorList>
            <consortium name="The Broad Institute Genomics Platform"/>
            <consortium name="The Broad Institute Genome Sequencing Center for Infectious Disease"/>
            <person name="Wu L."/>
            <person name="Ma J."/>
        </authorList>
    </citation>
    <scope>NUCLEOTIDE SEQUENCE [LARGE SCALE GENOMIC DNA]</scope>
    <source>
        <strain evidence="4">CECT 8472</strain>
    </source>
</reference>
<dbReference type="Proteomes" id="UP001595799">
    <property type="component" value="Unassembled WGS sequence"/>
</dbReference>
<evidence type="ECO:0000256" key="1">
    <source>
        <dbReference type="SAM" id="Phobius"/>
    </source>
</evidence>
<feature type="signal peptide" evidence="2">
    <location>
        <begin position="1"/>
        <end position="22"/>
    </location>
</feature>
<evidence type="ECO:0000256" key="2">
    <source>
        <dbReference type="SAM" id="SignalP"/>
    </source>
</evidence>
<gene>
    <name evidence="3" type="ORF">ACFOW6_10405</name>
</gene>
<evidence type="ECO:0000313" key="4">
    <source>
        <dbReference type="Proteomes" id="UP001595799"/>
    </source>
</evidence>
<feature type="transmembrane region" description="Helical" evidence="1">
    <location>
        <begin position="224"/>
        <end position="245"/>
    </location>
</feature>
<evidence type="ECO:0000313" key="3">
    <source>
        <dbReference type="EMBL" id="MFC4351953.1"/>
    </source>
</evidence>
<keyword evidence="2" id="KW-0732">Signal</keyword>
<sequence>MKPRRMILFVLLLAGLTLPARALPLVADLSSHLVAITTGFTGSEVLLFGAIEQPGDIVVVVRGPESEQRVMRKSRVAGIWMNTASVVYEEVPRFYAVASNRPLGDIADEAVLQNQEFGVNRLRFTLEDSSSLAPEDAGKWRRALIRRKQDAGLYSRSTGRVAVLSERLFRTSVYLPTNVPTGIYTAEIYLLQDGQVVNAQTTPLAVSKVGIEADLYAFAYDRPALYGLVAVLTALMAGWFAHLAFRRP</sequence>
<keyword evidence="1" id="KW-0472">Membrane</keyword>
<comment type="caution">
    <text evidence="3">The sequence shown here is derived from an EMBL/GenBank/DDBJ whole genome shotgun (WGS) entry which is preliminary data.</text>
</comment>
<dbReference type="InterPro" id="IPR019088">
    <property type="entry name" value="CHP02186-rel_TM"/>
</dbReference>
<keyword evidence="4" id="KW-1185">Reference proteome</keyword>
<proteinExistence type="predicted"/>
<dbReference type="Pfam" id="PF09608">
    <property type="entry name" value="Alph_Pro_TM"/>
    <property type="match status" value="1"/>
</dbReference>
<dbReference type="EMBL" id="JBHSCW010000004">
    <property type="protein sequence ID" value="MFC4351953.1"/>
    <property type="molecule type" value="Genomic_DNA"/>
</dbReference>
<keyword evidence="1" id="KW-1133">Transmembrane helix</keyword>
<accession>A0ABV8UKY8</accession>
<keyword evidence="1" id="KW-0812">Transmembrane</keyword>